<dbReference type="GeneID" id="85351789"/>
<dbReference type="AlphaFoldDB" id="A0AA39MKJ1"/>
<organism evidence="1 2">
    <name type="scientific">Armillaria tabescens</name>
    <name type="common">Ringless honey mushroom</name>
    <name type="synonym">Agaricus tabescens</name>
    <dbReference type="NCBI Taxonomy" id="1929756"/>
    <lineage>
        <taxon>Eukaryota</taxon>
        <taxon>Fungi</taxon>
        <taxon>Dikarya</taxon>
        <taxon>Basidiomycota</taxon>
        <taxon>Agaricomycotina</taxon>
        <taxon>Agaricomycetes</taxon>
        <taxon>Agaricomycetidae</taxon>
        <taxon>Agaricales</taxon>
        <taxon>Marasmiineae</taxon>
        <taxon>Physalacriaceae</taxon>
        <taxon>Desarmillaria</taxon>
    </lineage>
</organism>
<accession>A0AA39MKJ1</accession>
<dbReference type="Proteomes" id="UP001175211">
    <property type="component" value="Unassembled WGS sequence"/>
</dbReference>
<gene>
    <name evidence="1" type="ORF">EV420DRAFT_1281073</name>
</gene>
<keyword evidence="2" id="KW-1185">Reference proteome</keyword>
<comment type="caution">
    <text evidence="1">The sequence shown here is derived from an EMBL/GenBank/DDBJ whole genome shotgun (WGS) entry which is preliminary data.</text>
</comment>
<dbReference type="InterPro" id="IPR041078">
    <property type="entry name" value="Plavaka"/>
</dbReference>
<evidence type="ECO:0000313" key="2">
    <source>
        <dbReference type="Proteomes" id="UP001175211"/>
    </source>
</evidence>
<dbReference type="RefSeq" id="XP_060322365.1">
    <property type="nucleotide sequence ID" value="XM_060468241.1"/>
</dbReference>
<sequence>MIFHPSSGKATIIDHFDQYRSRAADQHIDPPIDQCPWRPFSSRRDFDIAEFVLDAALSERQMDKFFKLLKSSALDEVHLTPSDIKTRKDVKTSWDRAANLVTPFEKHTCSIKLLDKEVCFDVYRLNLWNWILELVKDSTLEPHFVWDATHLSKWNGTTFERFVNEPWTAQAFWDLQTALPEGGKPLYIILYADKTRLSSFGTAQGYPVVARCGNLPIHIRNGKGVGGGRVVSWLPVIKEDPKHTGKKYYVDFKHRVWHTAMKYVLETMVDPSRFGAWIHLSLAKRDLQLFPRFPILSCDYEEAAMMVLIRGVNGDAPCPICLVPKLEQYNLEMEYELRTSERTREILQRARGLRTQELRDDYLGEFGLRNINNVFWTIEACDPFRSLSWDRLHAFQDGLFGHHLRGELVRRIKALGHAYASQADNQVQKFPRWRDLNHFESGFMAVTFTDGTKYEDLSKQIIFVTHNILSETQDSHGYHLLKCIRSYLVLNVYAGFTLHTESSIKALREESTKFGKLIKVKHEKPKSWNFPKVHSHRHLPDDILAKGVSRNYDTKPNENMHGPLKDAYQLRTNFKEVAEQILRIDSWCNATGFIQQQIDQADEEIEDEMEEQPHDYSGKATLHGNRGKGGGMMSIKELMDSKQEDIAFKKFSEKLSKYVKDLFKDLPHVVPVIWLYGTIKVNYESTVNWTLLTDILRCSPNFHNHPRYDCVIVKDDDGPYFAQLVQVFTCNIGGKDFPLALIQPFTEAVSLTTAKLDEDLGFYRVSAKKRDECIFISIYSIIRGALLVEDFGFNRGSTNQSNQSKEYLVVDIVDEDMYLRMKALAYIGKRH</sequence>
<name>A0AA39MKJ1_ARMTA</name>
<protein>
    <submittedName>
        <fullName evidence="1">Uncharacterized protein</fullName>
    </submittedName>
</protein>
<dbReference type="EMBL" id="JAUEPS010000122">
    <property type="protein sequence ID" value="KAK0436805.1"/>
    <property type="molecule type" value="Genomic_DNA"/>
</dbReference>
<proteinExistence type="predicted"/>
<reference evidence="1" key="1">
    <citation type="submission" date="2023-06" db="EMBL/GenBank/DDBJ databases">
        <authorList>
            <consortium name="Lawrence Berkeley National Laboratory"/>
            <person name="Ahrendt S."/>
            <person name="Sahu N."/>
            <person name="Indic B."/>
            <person name="Wong-Bajracharya J."/>
            <person name="Merenyi Z."/>
            <person name="Ke H.-M."/>
            <person name="Monk M."/>
            <person name="Kocsube S."/>
            <person name="Drula E."/>
            <person name="Lipzen A."/>
            <person name="Balint B."/>
            <person name="Henrissat B."/>
            <person name="Andreopoulos B."/>
            <person name="Martin F.M."/>
            <person name="Harder C.B."/>
            <person name="Rigling D."/>
            <person name="Ford K.L."/>
            <person name="Foster G.D."/>
            <person name="Pangilinan J."/>
            <person name="Papanicolaou A."/>
            <person name="Barry K."/>
            <person name="LaButti K."/>
            <person name="Viragh M."/>
            <person name="Koriabine M."/>
            <person name="Yan M."/>
            <person name="Riley R."/>
            <person name="Champramary S."/>
            <person name="Plett K.L."/>
            <person name="Tsai I.J."/>
            <person name="Slot J."/>
            <person name="Sipos G."/>
            <person name="Plett J."/>
            <person name="Nagy L.G."/>
            <person name="Grigoriev I.V."/>
        </authorList>
    </citation>
    <scope>NUCLEOTIDE SEQUENCE</scope>
    <source>
        <strain evidence="1">CCBAS 213</strain>
    </source>
</reference>
<evidence type="ECO:0000313" key="1">
    <source>
        <dbReference type="EMBL" id="KAK0436805.1"/>
    </source>
</evidence>
<dbReference type="Pfam" id="PF18759">
    <property type="entry name" value="Plavaka"/>
    <property type="match status" value="1"/>
</dbReference>